<dbReference type="EMBL" id="MN738760">
    <property type="protein sequence ID" value="QHS83513.1"/>
    <property type="molecule type" value="Genomic_DNA"/>
</dbReference>
<sequence length="178" mass="20777">MKTLLYHMYTETSLCRTSNSVAIASKEDLFKQLRKDIDENPPNLTNIGKLLEQFVEGLCKFCPSKTELNKEIRERFPKQIKPEDTMFIIQKLIFSIEQFQSPNDDKITKKMLSDISNNFNNESIIAFLSDFYDHTEKIYKEVWEGRQRLINGENIVPPEHRKKVIGKNGVPFNMKTGL</sequence>
<dbReference type="AlphaFoldDB" id="A0A6C0AVM6"/>
<name>A0A6C0AVM6_9ZZZZ</name>
<evidence type="ECO:0000313" key="1">
    <source>
        <dbReference type="EMBL" id="QHS83513.1"/>
    </source>
</evidence>
<reference evidence="1" key="1">
    <citation type="journal article" date="2020" name="Nature">
        <title>Giant virus diversity and host interactions through global metagenomics.</title>
        <authorList>
            <person name="Schulz F."/>
            <person name="Roux S."/>
            <person name="Paez-Espino D."/>
            <person name="Jungbluth S."/>
            <person name="Walsh D.A."/>
            <person name="Denef V.J."/>
            <person name="McMahon K.D."/>
            <person name="Konstantinidis K.T."/>
            <person name="Eloe-Fadrosh E.A."/>
            <person name="Kyrpides N.C."/>
            <person name="Woyke T."/>
        </authorList>
    </citation>
    <scope>NUCLEOTIDE SEQUENCE</scope>
    <source>
        <strain evidence="1">GVMAG-S-ERX555961-36</strain>
    </source>
</reference>
<organism evidence="1">
    <name type="scientific">viral metagenome</name>
    <dbReference type="NCBI Taxonomy" id="1070528"/>
    <lineage>
        <taxon>unclassified sequences</taxon>
        <taxon>metagenomes</taxon>
        <taxon>organismal metagenomes</taxon>
    </lineage>
</organism>
<proteinExistence type="predicted"/>
<protein>
    <submittedName>
        <fullName evidence="1">Uncharacterized protein</fullName>
    </submittedName>
</protein>
<accession>A0A6C0AVM6</accession>